<dbReference type="InterPro" id="IPR027417">
    <property type="entry name" value="P-loop_NTPase"/>
</dbReference>
<evidence type="ECO:0000256" key="5">
    <source>
        <dbReference type="ARBA" id="ARBA00022840"/>
    </source>
</evidence>
<dbReference type="PANTHER" id="PTHR43788">
    <property type="entry name" value="DNA2/NAM7 HELICASE FAMILY MEMBER"/>
    <property type="match status" value="1"/>
</dbReference>
<evidence type="ECO:0000259" key="8">
    <source>
        <dbReference type="Pfam" id="PF18741"/>
    </source>
</evidence>
<evidence type="ECO:0000259" key="6">
    <source>
        <dbReference type="Pfam" id="PF13086"/>
    </source>
</evidence>
<reference evidence="9 10" key="1">
    <citation type="submission" date="2020-08" db="EMBL/GenBank/DDBJ databases">
        <title>Genomic Encyclopedia of Type Strains, Phase IV (KMG-IV): sequencing the most valuable type-strain genomes for metagenomic binning, comparative biology and taxonomic classification.</title>
        <authorList>
            <person name="Goeker M."/>
        </authorList>
    </citation>
    <scope>NUCLEOTIDE SEQUENCE [LARGE SCALE GENOMIC DNA]</scope>
    <source>
        <strain evidence="9 10">DSM 24661</strain>
    </source>
</reference>
<gene>
    <name evidence="9" type="ORF">HNR32_000429</name>
</gene>
<feature type="domain" description="DNA2/NAM7 helicase helicase" evidence="6">
    <location>
        <begin position="144"/>
        <end position="232"/>
    </location>
</feature>
<dbReference type="InterPro" id="IPR011335">
    <property type="entry name" value="Restrct_endonuc-II-like"/>
</dbReference>
<dbReference type="Gene3D" id="3.40.50.300">
    <property type="entry name" value="P-loop containing nucleotide triphosphate hydrolases"/>
    <property type="match status" value="3"/>
</dbReference>
<dbReference type="Pfam" id="PF13087">
    <property type="entry name" value="AAA_12"/>
    <property type="match status" value="1"/>
</dbReference>
<evidence type="ECO:0000256" key="1">
    <source>
        <dbReference type="ARBA" id="ARBA00007913"/>
    </source>
</evidence>
<dbReference type="FunFam" id="3.40.960.10:FF:000002">
    <property type="entry name" value="DNA helicase related protein"/>
    <property type="match status" value="1"/>
</dbReference>
<comment type="similarity">
    <text evidence="1">Belongs to the DNA2/NAM7 helicase family.</text>
</comment>
<dbReference type="InterPro" id="IPR041679">
    <property type="entry name" value="DNA2/NAM7-like_C"/>
</dbReference>
<dbReference type="Pfam" id="PF18741">
    <property type="entry name" value="MTES_1575"/>
    <property type="match status" value="1"/>
</dbReference>
<dbReference type="GO" id="GO:0005524">
    <property type="term" value="F:ATP binding"/>
    <property type="evidence" value="ECO:0007669"/>
    <property type="project" value="UniProtKB-KW"/>
</dbReference>
<dbReference type="Proteomes" id="UP000559117">
    <property type="component" value="Unassembled WGS sequence"/>
</dbReference>
<evidence type="ECO:0000313" key="10">
    <source>
        <dbReference type="Proteomes" id="UP000559117"/>
    </source>
</evidence>
<dbReference type="Pfam" id="PF13086">
    <property type="entry name" value="AAA_11"/>
    <property type="match status" value="2"/>
</dbReference>
<keyword evidence="10" id="KW-1185">Reference proteome</keyword>
<dbReference type="InterPro" id="IPR050534">
    <property type="entry name" value="Coronavir_polyprotein_1ab"/>
</dbReference>
<name>A0A840UE53_9FIRM</name>
<keyword evidence="9" id="KW-0540">Nuclease</keyword>
<dbReference type="SUPFAM" id="SSF52540">
    <property type="entry name" value="P-loop containing nucleoside triphosphate hydrolases"/>
    <property type="match status" value="1"/>
</dbReference>
<protein>
    <submittedName>
        <fullName evidence="9">Very-short-patch-repair endonuclease/DNA polymerase III delta prime subunit</fullName>
    </submittedName>
</protein>
<dbReference type="SUPFAM" id="SSF52980">
    <property type="entry name" value="Restriction endonuclease-like"/>
    <property type="match status" value="1"/>
</dbReference>
<dbReference type="Gene3D" id="3.40.960.10">
    <property type="entry name" value="VSR Endonuclease"/>
    <property type="match status" value="1"/>
</dbReference>
<dbReference type="EMBL" id="JACHFH010000003">
    <property type="protein sequence ID" value="MBB5335309.1"/>
    <property type="molecule type" value="Genomic_DNA"/>
</dbReference>
<evidence type="ECO:0000256" key="4">
    <source>
        <dbReference type="ARBA" id="ARBA00022806"/>
    </source>
</evidence>
<dbReference type="RefSeq" id="WP_183859178.1">
    <property type="nucleotide sequence ID" value="NZ_JACHFH010000003.1"/>
</dbReference>
<dbReference type="InterPro" id="IPR041677">
    <property type="entry name" value="DNA2/NAM7_AAA_11"/>
</dbReference>
<organism evidence="9 10">
    <name type="scientific">Pectinatus brassicae</name>
    <dbReference type="NCBI Taxonomy" id="862415"/>
    <lineage>
        <taxon>Bacteria</taxon>
        <taxon>Bacillati</taxon>
        <taxon>Bacillota</taxon>
        <taxon>Negativicutes</taxon>
        <taxon>Selenomonadales</taxon>
        <taxon>Selenomonadaceae</taxon>
        <taxon>Pectinatus</taxon>
    </lineage>
</organism>
<evidence type="ECO:0000256" key="3">
    <source>
        <dbReference type="ARBA" id="ARBA00022801"/>
    </source>
</evidence>
<feature type="domain" description="DNA2/NAM7 helicase-like C-terminal" evidence="7">
    <location>
        <begin position="940"/>
        <end position="1113"/>
    </location>
</feature>
<keyword evidence="5" id="KW-0067">ATP-binding</keyword>
<dbReference type="InterPro" id="IPR049468">
    <property type="entry name" value="Restrct_endonuc-II-like_dom"/>
</dbReference>
<accession>A0A840UE53</accession>
<dbReference type="PANTHER" id="PTHR43788:SF8">
    <property type="entry name" value="DNA-BINDING PROTEIN SMUBP-2"/>
    <property type="match status" value="1"/>
</dbReference>
<evidence type="ECO:0000256" key="2">
    <source>
        <dbReference type="ARBA" id="ARBA00022741"/>
    </source>
</evidence>
<proteinExistence type="inferred from homology"/>
<dbReference type="InterPro" id="IPR047187">
    <property type="entry name" value="SF1_C_Upf1"/>
</dbReference>
<feature type="domain" description="Restriction endonuclease type II-like" evidence="8">
    <location>
        <begin position="1155"/>
        <end position="1247"/>
    </location>
</feature>
<keyword evidence="9" id="KW-0255">Endonuclease</keyword>
<evidence type="ECO:0000313" key="9">
    <source>
        <dbReference type="EMBL" id="MBB5335309.1"/>
    </source>
</evidence>
<keyword evidence="2" id="KW-0547">Nucleotide-binding</keyword>
<keyword evidence="3" id="KW-0378">Hydrolase</keyword>
<dbReference type="GO" id="GO:0004519">
    <property type="term" value="F:endonuclease activity"/>
    <property type="evidence" value="ECO:0007669"/>
    <property type="project" value="UniProtKB-KW"/>
</dbReference>
<feature type="domain" description="DNA2/NAM7 helicase helicase" evidence="6">
    <location>
        <begin position="756"/>
        <end position="898"/>
    </location>
</feature>
<sequence length="1307" mass="147843">MLSSIDDINHTIVQKLKEDLYTGDYHPLDRHDAYDFLKSAIHSLCPDSLFLYEEESVPAGTSDKLFLAAKPVFFVRKRVDGVDRFIERTLENIKATDYIPTTIIDVIGGGKIDAVPELKEKNITEQLAEVGGEDRDILLAKPANKEQLEIAQQIERHNAVLVQGPPGTGKTHTIANLMGHFLATGRSVLVTSYTKKALSVLKGQLPKPLQDLCVSVIDDSNNDMERSVDGITEYLSLYTASELLKKADSAKRSRDEIIHKVADLRQKIYAIKYSEFKPIAYNGESISPSAAARFVHENAESLAYIPGKVELYRPLPLSFEELSTLYHSNARISCDEEKELASDLPDPSQLLLPDRFTQLLSVIENRQRDIEQMVASLGMHCKFDDAGEKLVLESDETSMILQTAEESSVQALETYLATFESIKDWMTYAAVDGKRGGGARKKWEILLDSIQQTCGFADQVAEETFGKNVEFSNVCDFGMLPDTIRKMQEIFTENGKISRWKRMLHKDYDKVDQMVSINGQALSSPEDCSTVLHIMKLQEHREQCSRYWDELLGKHEVPEFMSLNDGEEPEVVAERMVQPIKRYLDWYEKEFGKLIGLVEDAGLEQGKVFSRGQFDSEIESMQNVLYAVADILPCLTKIQAAFLLYCEAKQELSVSCDNLIALSGRHSVLCNILYGAFSAKDSVRYAEIFAELDQLYSKYALQMNRNELLQRLYTVAPEWADSIRNRIGIHGESQVPDRIEDAWRWKQYAGIIQELTAEPFEELQRQSLSLSKSYRSITTELAEYSAWYYLLKRTESDFTMRQALQGWKQTTKKIGKGTGKNAPRLRVAARKLMAQCQTAVPAWIMTINTVMNSLVPGKNMFDVIIVDEASQADVSALPIAYLAKKIIIVGDDKQVSPMAVGVDFDKMNALVDMYIKDKIPNWHLYTATFSLYDVAKTVFQPLILREHFRCVPDIIGFSNMLSYEYKIKPLRDTSDCKLFPAVINYRTAGIREQKVNKVEAESIIALIMACIDTPEYKGKTIGVISLLGDNQAKLVQKMLFEHLDPVVFEERHILCGDASNFQGDERDIIFLSMVDNNDDDGPLRMTGPGVDDATKKRYNVAVSRAKDQLWVVNSLDASKDLKQGDMRKLLLDYVTDPAAVDVVMQEVEEQAESPFEEAVAKSLVAKGYQVIQQWPVGAYRLDMVVVDGNEKVVVECDGERWHSGEEKIRQDMERQTILERLGWRFIRIRGSEYYSNPEKTMERVVNNVQELGICPVGQTVTAQADTLLLQEIKRKAAAYLAEWSETEHAQMELVNADLGNRQCYFGS</sequence>
<comment type="caution">
    <text evidence="9">The sequence shown here is derived from an EMBL/GenBank/DDBJ whole genome shotgun (WGS) entry which is preliminary data.</text>
</comment>
<evidence type="ECO:0000259" key="7">
    <source>
        <dbReference type="Pfam" id="PF13087"/>
    </source>
</evidence>
<dbReference type="GO" id="GO:0043139">
    <property type="term" value="F:5'-3' DNA helicase activity"/>
    <property type="evidence" value="ECO:0007669"/>
    <property type="project" value="TreeGrafter"/>
</dbReference>
<dbReference type="GO" id="GO:0016787">
    <property type="term" value="F:hydrolase activity"/>
    <property type="evidence" value="ECO:0007669"/>
    <property type="project" value="UniProtKB-KW"/>
</dbReference>
<dbReference type="CDD" id="cd18808">
    <property type="entry name" value="SF1_C_Upf1"/>
    <property type="match status" value="1"/>
</dbReference>
<keyword evidence="4" id="KW-0347">Helicase</keyword>